<dbReference type="AlphaFoldDB" id="K0J2U7"/>
<feature type="coiled-coil region" evidence="8">
    <location>
        <begin position="227"/>
        <end position="261"/>
    </location>
</feature>
<dbReference type="GO" id="GO:0051117">
    <property type="term" value="F:ATPase binding"/>
    <property type="evidence" value="ECO:0007669"/>
    <property type="project" value="TreeGrafter"/>
</dbReference>
<evidence type="ECO:0000256" key="8">
    <source>
        <dbReference type="SAM" id="Coils"/>
    </source>
</evidence>
<dbReference type="GO" id="GO:0033179">
    <property type="term" value="C:proton-transporting V-type ATPase, V0 domain"/>
    <property type="evidence" value="ECO:0007669"/>
    <property type="project" value="InterPro"/>
</dbReference>
<name>K0J2U7_AMPXN</name>
<feature type="transmembrane region" description="Helical" evidence="9">
    <location>
        <begin position="537"/>
        <end position="554"/>
    </location>
</feature>
<evidence type="ECO:0000256" key="1">
    <source>
        <dbReference type="ARBA" id="ARBA00004141"/>
    </source>
</evidence>
<keyword evidence="3" id="KW-0813">Transport</keyword>
<comment type="subcellular location">
    <subcellularLocation>
        <location evidence="1">Membrane</location>
        <topology evidence="1">Multi-pass membrane protein</topology>
    </subcellularLocation>
</comment>
<dbReference type="EC" id="3.6.3.15" evidence="10"/>
<keyword evidence="11" id="KW-1185">Reference proteome</keyword>
<evidence type="ECO:0000256" key="2">
    <source>
        <dbReference type="ARBA" id="ARBA00009904"/>
    </source>
</evidence>
<feature type="transmembrane region" description="Helical" evidence="9">
    <location>
        <begin position="418"/>
        <end position="440"/>
    </location>
</feature>
<dbReference type="HOGENOM" id="CLU_025558_1_0_9"/>
<organism evidence="10 11">
    <name type="scientific">Amphibacillus xylanus (strain ATCC 51415 / DSM 6626 / JCM 7361 / LMG 17667 / NBRC 15112 / Ep01)</name>
    <dbReference type="NCBI Taxonomy" id="698758"/>
    <lineage>
        <taxon>Bacteria</taxon>
        <taxon>Bacillati</taxon>
        <taxon>Bacillota</taxon>
        <taxon>Bacilli</taxon>
        <taxon>Bacillales</taxon>
        <taxon>Bacillaceae</taxon>
        <taxon>Amphibacillus</taxon>
    </lineage>
</organism>
<dbReference type="KEGG" id="axl:AXY_13300"/>
<dbReference type="OrthoDB" id="9803814at2"/>
<keyword evidence="5 9" id="KW-1133">Transmembrane helix</keyword>
<evidence type="ECO:0000256" key="7">
    <source>
        <dbReference type="ARBA" id="ARBA00023136"/>
    </source>
</evidence>
<keyword evidence="10" id="KW-0378">Hydrolase</keyword>
<dbReference type="RefSeq" id="WP_015010066.1">
    <property type="nucleotide sequence ID" value="NC_018704.1"/>
</dbReference>
<evidence type="ECO:0000256" key="5">
    <source>
        <dbReference type="ARBA" id="ARBA00022989"/>
    </source>
</evidence>
<dbReference type="GO" id="GO:0016787">
    <property type="term" value="F:hydrolase activity"/>
    <property type="evidence" value="ECO:0007669"/>
    <property type="project" value="UniProtKB-KW"/>
</dbReference>
<dbReference type="Proteomes" id="UP000006294">
    <property type="component" value="Chromosome"/>
</dbReference>
<keyword evidence="8" id="KW-0175">Coiled coil</keyword>
<dbReference type="STRING" id="698758.AXY_13300"/>
<keyword evidence="6" id="KW-0406">Ion transport</keyword>
<evidence type="ECO:0000256" key="6">
    <source>
        <dbReference type="ARBA" id="ARBA00023065"/>
    </source>
</evidence>
<keyword evidence="4 9" id="KW-0812">Transmembrane</keyword>
<comment type="similarity">
    <text evidence="2">Belongs to the V-ATPase 116 kDa subunit family.</text>
</comment>
<dbReference type="GO" id="GO:0046961">
    <property type="term" value="F:proton-transporting ATPase activity, rotational mechanism"/>
    <property type="evidence" value="ECO:0007669"/>
    <property type="project" value="InterPro"/>
</dbReference>
<feature type="transmembrane region" description="Helical" evidence="9">
    <location>
        <begin position="485"/>
        <end position="505"/>
    </location>
</feature>
<feature type="transmembrane region" description="Helical" evidence="9">
    <location>
        <begin position="446"/>
        <end position="473"/>
    </location>
</feature>
<reference evidence="10 11" key="1">
    <citation type="submission" date="2011-01" db="EMBL/GenBank/DDBJ databases">
        <title>Whole genome sequence of Amphibacillus xylinus NBRC 15112.</title>
        <authorList>
            <person name="Nakazawa H."/>
            <person name="Katano Y."/>
            <person name="Nakamura S."/>
            <person name="Sasagawa M."/>
            <person name="Fukada J."/>
            <person name="Arai T."/>
            <person name="Sasakura N."/>
            <person name="Mochizuki D."/>
            <person name="Hosoyama A."/>
            <person name="Harada K."/>
            <person name="Horikawa H."/>
            <person name="Kato Y."/>
            <person name="Harada T."/>
            <person name="Sasaki K."/>
            <person name="Sekiguchi M."/>
            <person name="Hodoyama M."/>
            <person name="Nishiko R."/>
            <person name="Narita H."/>
            <person name="Hanamaki A."/>
            <person name="Hata C."/>
            <person name="Konno Y."/>
            <person name="Niimura Y."/>
            <person name="Yamazaki S."/>
            <person name="Fujita N."/>
        </authorList>
    </citation>
    <scope>NUCLEOTIDE SEQUENCE [LARGE SCALE GENOMIC DNA]</scope>
    <source>
        <strain evidence="11">ATCC 51415 / DSM 6626 / JCM 7361 / LMG 17667 / NBRC 15112 / Ep01</strain>
    </source>
</reference>
<dbReference type="eggNOG" id="COG1269">
    <property type="taxonomic scope" value="Bacteria"/>
</dbReference>
<evidence type="ECO:0000313" key="11">
    <source>
        <dbReference type="Proteomes" id="UP000006294"/>
    </source>
</evidence>
<evidence type="ECO:0000313" key="10">
    <source>
        <dbReference type="EMBL" id="BAM47462.1"/>
    </source>
</evidence>
<dbReference type="PANTHER" id="PTHR11629:SF63">
    <property type="entry name" value="V-TYPE PROTON ATPASE SUBUNIT A"/>
    <property type="match status" value="1"/>
</dbReference>
<dbReference type="PANTHER" id="PTHR11629">
    <property type="entry name" value="VACUOLAR PROTON ATPASES"/>
    <property type="match status" value="1"/>
</dbReference>
<dbReference type="GO" id="GO:0007035">
    <property type="term" value="P:vacuolar acidification"/>
    <property type="evidence" value="ECO:0007669"/>
    <property type="project" value="TreeGrafter"/>
</dbReference>
<feature type="transmembrane region" description="Helical" evidence="9">
    <location>
        <begin position="560"/>
        <end position="581"/>
    </location>
</feature>
<protein>
    <submittedName>
        <fullName evidence="10">V-type ATP synthase I subunit</fullName>
        <ecNumber evidence="10">3.6.3.15</ecNumber>
    </submittedName>
</protein>
<evidence type="ECO:0000256" key="4">
    <source>
        <dbReference type="ARBA" id="ARBA00022692"/>
    </source>
</evidence>
<evidence type="ECO:0000256" key="9">
    <source>
        <dbReference type="SAM" id="Phobius"/>
    </source>
</evidence>
<gene>
    <name evidence="10" type="primary">ntpI</name>
    <name evidence="10" type="ordered locus">AXY_13300</name>
</gene>
<dbReference type="PATRIC" id="fig|698758.3.peg.1328"/>
<feature type="transmembrane region" description="Helical" evidence="9">
    <location>
        <begin position="593"/>
        <end position="614"/>
    </location>
</feature>
<feature type="coiled-coil region" evidence="8">
    <location>
        <begin position="11"/>
        <end position="71"/>
    </location>
</feature>
<keyword evidence="7 9" id="KW-0472">Membrane</keyword>
<sequence>MAIAKMNKLTLISFHEQKDQLLESIQELQNLEVVDLHATDLGDLEVSTNDVEKLQTTIKNCETQIDQIESALTFLQSFLPKTSLIKKLRTNKQSYSLEELAAEVEQFSTTDLVHELLNMQLELEKNEELRLELENEHAFFTNWTKLNFRVQDVQNTKYITGRVGTVPQHIQNQYINLLKEADNLYVEELYQTKDEHGIFISYVRSEEDLIQQLLNECHFDDLTSKFVNNSKDSLAKINEELTKLQKDNQQITNKLETMKTEEWQLMIADEYYRAMLEREKSKLFVVDEKHLFVMEGWLEEAEVDSVKNALNALFKPMDYALLIDDVKEEDYDRVPIVLKNNGFIAPFESVTKMYGLPKYTEMDPTPFIAPFYFVFFGMMVADMGYGLILWLATFLALKLFNFDPSMRKNLRFFHILSYPTIIWGLIYGSFLGFELPFVLLSTSDDVITILILSVVFGLIHILVALGLTTYLKLKDNDTLGAISDGLGWIGILVGLIVLLLGSLILNNEFVSQFGIIIAILGTVGILGAAIASSKNKGLGLGLGLYNLYGITGYIGDIVSYSRLMALGVSGGSIALAFNMIIDFMPPIARLSIGVLLFIALHAVNIGLSLLSAYVHGARLIFVEFFGKFYEGGGKAFEPLKASEKYIHLKNNNKQYRDGGI</sequence>
<proteinExistence type="inferred from homology"/>
<feature type="transmembrane region" description="Helical" evidence="9">
    <location>
        <begin position="371"/>
        <end position="397"/>
    </location>
</feature>
<accession>K0J2U7</accession>
<dbReference type="InterPro" id="IPR002490">
    <property type="entry name" value="V-ATPase_116kDa_su"/>
</dbReference>
<dbReference type="EMBL" id="AP012050">
    <property type="protein sequence ID" value="BAM47462.1"/>
    <property type="molecule type" value="Genomic_DNA"/>
</dbReference>
<evidence type="ECO:0000256" key="3">
    <source>
        <dbReference type="ARBA" id="ARBA00022448"/>
    </source>
</evidence>
<feature type="transmembrane region" description="Helical" evidence="9">
    <location>
        <begin position="511"/>
        <end position="530"/>
    </location>
</feature>
<dbReference type="Pfam" id="PF01496">
    <property type="entry name" value="V_ATPase_I"/>
    <property type="match status" value="1"/>
</dbReference>
<dbReference type="GO" id="GO:0016471">
    <property type="term" value="C:vacuolar proton-transporting V-type ATPase complex"/>
    <property type="evidence" value="ECO:0007669"/>
    <property type="project" value="TreeGrafter"/>
</dbReference>